<evidence type="ECO:0000313" key="1">
    <source>
        <dbReference type="EMBL" id="QDU26630.1"/>
    </source>
</evidence>
<reference evidence="1 2" key="1">
    <citation type="submission" date="2019-02" db="EMBL/GenBank/DDBJ databases">
        <title>Deep-cultivation of Planctomycetes and their phenomic and genomic characterization uncovers novel biology.</title>
        <authorList>
            <person name="Wiegand S."/>
            <person name="Jogler M."/>
            <person name="Boedeker C."/>
            <person name="Pinto D."/>
            <person name="Vollmers J."/>
            <person name="Rivas-Marin E."/>
            <person name="Kohn T."/>
            <person name="Peeters S.H."/>
            <person name="Heuer A."/>
            <person name="Rast P."/>
            <person name="Oberbeckmann S."/>
            <person name="Bunk B."/>
            <person name="Jeske O."/>
            <person name="Meyerdierks A."/>
            <person name="Storesund J.E."/>
            <person name="Kallscheuer N."/>
            <person name="Luecker S."/>
            <person name="Lage O.M."/>
            <person name="Pohl T."/>
            <person name="Merkel B.J."/>
            <person name="Hornburger P."/>
            <person name="Mueller R.-W."/>
            <person name="Bruemmer F."/>
            <person name="Labrenz M."/>
            <person name="Spormann A.M."/>
            <person name="Op den Camp H."/>
            <person name="Overmann J."/>
            <person name="Amann R."/>
            <person name="Jetten M.S.M."/>
            <person name="Mascher T."/>
            <person name="Medema M.H."/>
            <person name="Devos D.P."/>
            <person name="Kaster A.-K."/>
            <person name="Ovreas L."/>
            <person name="Rohde M."/>
            <person name="Galperin M.Y."/>
            <person name="Jogler C."/>
        </authorList>
    </citation>
    <scope>NUCLEOTIDE SEQUENCE [LARGE SCALE GENOMIC DNA]</scope>
    <source>
        <strain evidence="1 2">ETA_A8</strain>
    </source>
</reference>
<gene>
    <name evidence="1" type="ORF">ETAA8_17110</name>
</gene>
<protein>
    <submittedName>
        <fullName evidence="1">Uncharacterized protein</fullName>
    </submittedName>
</protein>
<dbReference type="KEGG" id="aagg:ETAA8_17110"/>
<dbReference type="EMBL" id="CP036274">
    <property type="protein sequence ID" value="QDU26630.1"/>
    <property type="molecule type" value="Genomic_DNA"/>
</dbReference>
<proteinExistence type="predicted"/>
<sequence>MPGGVGGAEPKGSPLSRLLPWAVVPFPPDQTPAAKDFKNTWRVLLTVYGLSVTRRMTLRKTNTQV</sequence>
<organism evidence="1 2">
    <name type="scientific">Anatilimnocola aggregata</name>
    <dbReference type="NCBI Taxonomy" id="2528021"/>
    <lineage>
        <taxon>Bacteria</taxon>
        <taxon>Pseudomonadati</taxon>
        <taxon>Planctomycetota</taxon>
        <taxon>Planctomycetia</taxon>
        <taxon>Pirellulales</taxon>
        <taxon>Pirellulaceae</taxon>
        <taxon>Anatilimnocola</taxon>
    </lineage>
</organism>
<evidence type="ECO:0000313" key="2">
    <source>
        <dbReference type="Proteomes" id="UP000315017"/>
    </source>
</evidence>
<name>A0A517Y8S2_9BACT</name>
<keyword evidence="2" id="KW-1185">Reference proteome</keyword>
<dbReference type="AlphaFoldDB" id="A0A517Y8S2"/>
<dbReference type="Proteomes" id="UP000315017">
    <property type="component" value="Chromosome"/>
</dbReference>
<accession>A0A517Y8S2</accession>